<dbReference type="Gene3D" id="1.20.120.1600">
    <property type="match status" value="1"/>
</dbReference>
<keyword evidence="2" id="KW-0378">Hydrolase</keyword>
<reference evidence="4 5" key="1">
    <citation type="journal article" date="2016" name="Syst. Appl. Microbiol.">
        <title>Vibrio bivalvicida sp. nov., a novel larval pathogen for bivalve molluscs reared in a hatchery.</title>
        <authorList>
            <person name="Dubert J."/>
            <person name="Romalde J.L."/>
            <person name="Prado S."/>
            <person name="Barja J.L."/>
        </authorList>
    </citation>
    <scope>NUCLEOTIDE SEQUENCE [LARGE SCALE GENOMIC DNA]</scope>
    <source>
        <strain evidence="4 5">605</strain>
    </source>
</reference>
<dbReference type="NCBIfam" id="TIGR01549">
    <property type="entry name" value="HAD-SF-IA-v1"/>
    <property type="match status" value="1"/>
</dbReference>
<dbReference type="Gene3D" id="3.40.50.1000">
    <property type="entry name" value="HAD superfamily/HAD-like"/>
    <property type="match status" value="1"/>
</dbReference>
<dbReference type="SFLD" id="SFLDS00003">
    <property type="entry name" value="Haloacid_Dehalogenase"/>
    <property type="match status" value="1"/>
</dbReference>
<dbReference type="RefSeq" id="WP_054963378.1">
    <property type="nucleotide sequence ID" value="NZ_LLEI02000027.1"/>
</dbReference>
<organism evidence="4 5">
    <name type="scientific">Vibrio bivalvicida</name>
    <dbReference type="NCBI Taxonomy" id="1276888"/>
    <lineage>
        <taxon>Bacteria</taxon>
        <taxon>Pseudomonadati</taxon>
        <taxon>Pseudomonadota</taxon>
        <taxon>Gammaproteobacteria</taxon>
        <taxon>Vibrionales</taxon>
        <taxon>Vibrionaceae</taxon>
        <taxon>Vibrio</taxon>
        <taxon>Vibrio oreintalis group</taxon>
    </lineage>
</organism>
<sequence>MQFFRHLKPIQAMTFDLDDTLYDNRPVIRQVEAKMVAWLHRYHPISATKTLRWWYDLKRSLSEDDPWLLNDVTLWRFKQIERGLYILGYREQQAKQAANDAIEEVLRLRSDFTVPQESHGVMAELAKRFPLVAITNGNVDVDKIGLANYFSLVLKAGPDGYAKPHQELFHKAQRFLSVPAENILHVGDHLVSDVVGAKLSGLQACWYNDQGKNIYHINKSRVLPDVEVNRLNDLLLLSEM</sequence>
<name>A0A177Y0E9_9VIBR</name>
<dbReference type="GO" id="GO:0016787">
    <property type="term" value="F:hydrolase activity"/>
    <property type="evidence" value="ECO:0007669"/>
    <property type="project" value="UniProtKB-KW"/>
</dbReference>
<dbReference type="Proteomes" id="UP000078406">
    <property type="component" value="Unassembled WGS sequence"/>
</dbReference>
<dbReference type="AlphaFoldDB" id="A0A177Y0E9"/>
<dbReference type="GO" id="GO:0009231">
    <property type="term" value="P:riboflavin biosynthetic process"/>
    <property type="evidence" value="ECO:0007669"/>
    <property type="project" value="TreeGrafter"/>
</dbReference>
<dbReference type="Pfam" id="PF00702">
    <property type="entry name" value="Hydrolase"/>
    <property type="match status" value="1"/>
</dbReference>
<gene>
    <name evidence="4" type="ORF">APB76_10275</name>
</gene>
<comment type="cofactor">
    <cofactor evidence="1">
        <name>Mg(2+)</name>
        <dbReference type="ChEBI" id="CHEBI:18420"/>
    </cofactor>
</comment>
<evidence type="ECO:0000256" key="2">
    <source>
        <dbReference type="ARBA" id="ARBA00022801"/>
    </source>
</evidence>
<dbReference type="SUPFAM" id="SSF56784">
    <property type="entry name" value="HAD-like"/>
    <property type="match status" value="1"/>
</dbReference>
<dbReference type="InterPro" id="IPR006439">
    <property type="entry name" value="HAD-SF_hydro_IA"/>
</dbReference>
<dbReference type="InterPro" id="IPR036412">
    <property type="entry name" value="HAD-like_sf"/>
</dbReference>
<evidence type="ECO:0000256" key="3">
    <source>
        <dbReference type="ARBA" id="ARBA00022842"/>
    </source>
</evidence>
<accession>A0A177Y0E9</accession>
<dbReference type="EMBL" id="LLEI02000027">
    <property type="protein sequence ID" value="OAJ94344.1"/>
    <property type="molecule type" value="Genomic_DNA"/>
</dbReference>
<protein>
    <submittedName>
        <fullName evidence="4">2-haloalkanoic acid dehalogenase</fullName>
    </submittedName>
</protein>
<evidence type="ECO:0000313" key="4">
    <source>
        <dbReference type="EMBL" id="OAJ94344.1"/>
    </source>
</evidence>
<dbReference type="InterPro" id="IPR051400">
    <property type="entry name" value="HAD-like_hydrolase"/>
</dbReference>
<keyword evidence="3" id="KW-0460">Magnesium</keyword>
<comment type="caution">
    <text evidence="4">The sequence shown here is derived from an EMBL/GenBank/DDBJ whole genome shotgun (WGS) entry which is preliminary data.</text>
</comment>
<dbReference type="PANTHER" id="PTHR46470">
    <property type="entry name" value="N-ACYLNEURAMINATE-9-PHOSPHATASE"/>
    <property type="match status" value="1"/>
</dbReference>
<dbReference type="SFLD" id="SFLDG01129">
    <property type="entry name" value="C1.5:_HAD__Beta-PGM__Phosphata"/>
    <property type="match status" value="1"/>
</dbReference>
<evidence type="ECO:0000256" key="1">
    <source>
        <dbReference type="ARBA" id="ARBA00001946"/>
    </source>
</evidence>
<proteinExistence type="predicted"/>
<dbReference type="NCBIfam" id="NF008018">
    <property type="entry name" value="PRK10748.1"/>
    <property type="match status" value="1"/>
</dbReference>
<evidence type="ECO:0000313" key="5">
    <source>
        <dbReference type="Proteomes" id="UP000078406"/>
    </source>
</evidence>
<dbReference type="InterPro" id="IPR023214">
    <property type="entry name" value="HAD_sf"/>
</dbReference>
<dbReference type="PANTHER" id="PTHR46470:SF4">
    <property type="entry name" value="5-AMINO-6-(5-PHOSPHO-D-RIBITYLAMINO)URACIL PHOSPHATASE YIGB"/>
    <property type="match status" value="1"/>
</dbReference>